<evidence type="ECO:0000313" key="2">
    <source>
        <dbReference type="Proteomes" id="UP000824469"/>
    </source>
</evidence>
<proteinExistence type="predicted"/>
<dbReference type="EMBL" id="JAHRHJ020000010">
    <property type="protein sequence ID" value="KAH9297048.1"/>
    <property type="molecule type" value="Genomic_DNA"/>
</dbReference>
<comment type="caution">
    <text evidence="1">The sequence shown here is derived from an EMBL/GenBank/DDBJ whole genome shotgun (WGS) entry which is preliminary data.</text>
</comment>
<sequence length="73" mass="8243">MNVNIGEDFSTLDAFDIPIDEKITNNVSYLQMSEQMEKITHMPTIEIKIQASKVSSADQVASKSNKLEVLREK</sequence>
<name>A0AA38CHE8_TAXCH</name>
<keyword evidence="2" id="KW-1185">Reference proteome</keyword>
<evidence type="ECO:0000313" key="1">
    <source>
        <dbReference type="EMBL" id="KAH9297048.1"/>
    </source>
</evidence>
<dbReference type="AlphaFoldDB" id="A0AA38CHE8"/>
<organism evidence="1 2">
    <name type="scientific">Taxus chinensis</name>
    <name type="common">Chinese yew</name>
    <name type="synonym">Taxus wallichiana var. chinensis</name>
    <dbReference type="NCBI Taxonomy" id="29808"/>
    <lineage>
        <taxon>Eukaryota</taxon>
        <taxon>Viridiplantae</taxon>
        <taxon>Streptophyta</taxon>
        <taxon>Embryophyta</taxon>
        <taxon>Tracheophyta</taxon>
        <taxon>Spermatophyta</taxon>
        <taxon>Pinopsida</taxon>
        <taxon>Pinidae</taxon>
        <taxon>Conifers II</taxon>
        <taxon>Cupressales</taxon>
        <taxon>Taxaceae</taxon>
        <taxon>Taxus</taxon>
    </lineage>
</organism>
<gene>
    <name evidence="1" type="ORF">KI387_028730</name>
</gene>
<dbReference type="Proteomes" id="UP000824469">
    <property type="component" value="Unassembled WGS sequence"/>
</dbReference>
<reference evidence="1 2" key="1">
    <citation type="journal article" date="2021" name="Nat. Plants">
        <title>The Taxus genome provides insights into paclitaxel biosynthesis.</title>
        <authorList>
            <person name="Xiong X."/>
            <person name="Gou J."/>
            <person name="Liao Q."/>
            <person name="Li Y."/>
            <person name="Zhou Q."/>
            <person name="Bi G."/>
            <person name="Li C."/>
            <person name="Du R."/>
            <person name="Wang X."/>
            <person name="Sun T."/>
            <person name="Guo L."/>
            <person name="Liang H."/>
            <person name="Lu P."/>
            <person name="Wu Y."/>
            <person name="Zhang Z."/>
            <person name="Ro D.K."/>
            <person name="Shang Y."/>
            <person name="Huang S."/>
            <person name="Yan J."/>
        </authorList>
    </citation>
    <scope>NUCLEOTIDE SEQUENCE [LARGE SCALE GENOMIC DNA]</scope>
    <source>
        <strain evidence="1">Ta-2019</strain>
    </source>
</reference>
<feature type="non-terminal residue" evidence="1">
    <location>
        <position position="73"/>
    </location>
</feature>
<protein>
    <submittedName>
        <fullName evidence="1">Uncharacterized protein</fullName>
    </submittedName>
</protein>
<accession>A0AA38CHE8</accession>